<dbReference type="SUPFAM" id="SSF51905">
    <property type="entry name" value="FAD/NAD(P)-binding domain"/>
    <property type="match status" value="1"/>
</dbReference>
<comment type="similarity">
    <text evidence="1">Belongs to the GcvT family.</text>
</comment>
<evidence type="ECO:0000259" key="2">
    <source>
        <dbReference type="Pfam" id="PF01266"/>
    </source>
</evidence>
<dbReference type="InterPro" id="IPR028896">
    <property type="entry name" value="GcvT/YgfZ/DmdA"/>
</dbReference>
<dbReference type="Pfam" id="PF01266">
    <property type="entry name" value="DAO"/>
    <property type="match status" value="1"/>
</dbReference>
<dbReference type="Pfam" id="PF16350">
    <property type="entry name" value="FAO_M"/>
    <property type="match status" value="1"/>
</dbReference>
<dbReference type="OrthoDB" id="498204at2759"/>
<dbReference type="InterPro" id="IPR036188">
    <property type="entry name" value="FAD/NAD-bd_sf"/>
</dbReference>
<organism evidence="6 7">
    <name type="scientific">Triparma laevis f. longispina</name>
    <dbReference type="NCBI Taxonomy" id="1714387"/>
    <lineage>
        <taxon>Eukaryota</taxon>
        <taxon>Sar</taxon>
        <taxon>Stramenopiles</taxon>
        <taxon>Ochrophyta</taxon>
        <taxon>Bolidophyceae</taxon>
        <taxon>Parmales</taxon>
        <taxon>Triparmaceae</taxon>
        <taxon>Triparma</taxon>
    </lineage>
</organism>
<dbReference type="Proteomes" id="UP001165122">
    <property type="component" value="Unassembled WGS sequence"/>
</dbReference>
<feature type="domain" description="FAD dependent oxidoreductase central" evidence="5">
    <location>
        <begin position="409"/>
        <end position="461"/>
    </location>
</feature>
<sequence length="918" mass="100829">MINLTRSSLGVTRYLLARSTSLLSRPLGNLFSTKTTAADIPSSADVVVVGGGSLGMSTLYHLQKKGLNCVLLERNQLTSGTTWHSAGMLWRLRPSDIDIELHGYTRKMCMQLEEETGIASWTENGGLFVANNKERFEEYKRLAETGNYFGIESSVLEPNQINDVHPLLRTDDTVGAMYSPTDGTIDPTGIVNAYAKAAKKLGAKIYEKTGVSSVETTPSSNPQIPNASIIQSITTTGGHTITTPVVVNACGAWANELTSMVGCKIPLLAMKHAMVVTEKIEGMDPSLPNVRDHDLSIYLKTQGDAMAIGGYEQNPEFCQLDEKFEFGLFNLDWDTFGQNLEGHIQRCPAIERVGIKSTVCGPESFTPDHKPLVGPQPGVHGFFHACGFNSMGMMLGGGIGRELAEWVTTGSPDVDLFSFDVARFHKDNLGDPKWVKDRTHESYAKTYAIVFPGDEALAGRTTPTVRRSGVYEEISAAGCVFQNRHGMERPGYFVGKGEVAPLEYDYYGAYDEEGAWRLLEEGVAASIAKHEENVYEQVIEGELTFGVPVSFDAVAEECHACRNGVAVFDQSYFGNFYLEGPEALDAVQKLVGFDVERKEDGSVTYTTMCNTKGGVEADLTVLKVNEDQFYFSAGGQTCSKDWWWIERNIQDMDCKLRDVSDDTTLLSLQGPKSRDLLQELMEDGSRVEDDALEFSHGKTIVVAGHEVLVLRLTFVGELGFELHVPRNMAGDVYKAVFEVAAGEGWEGVPVRNAGYKCIDSLSAEKNYRHYHADLSNADTPMEAGIGFTVLPKLKAGLEFNGSEALNEKREEGLQRKLVCLTVEHDGGGEPVIFNGMETIIRNGEVLGLVRSTAYGHTVGKTIAYGYIDKWEGCKKITNKGLQAEGTEWQIGDRGKVWDATLHIKSVFDPKGDRIMGKY</sequence>
<dbReference type="InterPro" id="IPR027266">
    <property type="entry name" value="TrmE/GcvT-like"/>
</dbReference>
<dbReference type="SUPFAM" id="SSF54373">
    <property type="entry name" value="FAD-linked reductases, C-terminal domain"/>
    <property type="match status" value="1"/>
</dbReference>
<dbReference type="SUPFAM" id="SSF103025">
    <property type="entry name" value="Folate-binding domain"/>
    <property type="match status" value="1"/>
</dbReference>
<keyword evidence="7" id="KW-1185">Reference proteome</keyword>
<evidence type="ECO:0008006" key="8">
    <source>
        <dbReference type="Google" id="ProtNLM"/>
    </source>
</evidence>
<feature type="domain" description="FAD dependent oxidoreductase" evidence="2">
    <location>
        <begin position="45"/>
        <end position="406"/>
    </location>
</feature>
<feature type="domain" description="Aminomethyltransferase C-terminal" evidence="4">
    <location>
        <begin position="815"/>
        <end position="907"/>
    </location>
</feature>
<dbReference type="Gene3D" id="3.50.50.60">
    <property type="entry name" value="FAD/NAD(P)-binding domain"/>
    <property type="match status" value="1"/>
</dbReference>
<evidence type="ECO:0000259" key="4">
    <source>
        <dbReference type="Pfam" id="PF08669"/>
    </source>
</evidence>
<protein>
    <recommendedName>
        <fullName evidence="8">Sarcosine dehydrogenase</fullName>
    </recommendedName>
</protein>
<dbReference type="PANTHER" id="PTHR43757:SF11">
    <property type="entry name" value="SARCOSINE DEHYDROGENASE"/>
    <property type="match status" value="1"/>
</dbReference>
<name>A0A9W7EHZ2_9STRA</name>
<dbReference type="Pfam" id="PF01571">
    <property type="entry name" value="GCV_T"/>
    <property type="match status" value="1"/>
</dbReference>
<dbReference type="Gene3D" id="2.40.30.110">
    <property type="entry name" value="Aminomethyltransferase beta-barrel domains"/>
    <property type="match status" value="1"/>
</dbReference>
<evidence type="ECO:0000259" key="3">
    <source>
        <dbReference type="Pfam" id="PF01571"/>
    </source>
</evidence>
<comment type="caution">
    <text evidence="6">The sequence shown here is derived from an EMBL/GenBank/DDBJ whole genome shotgun (WGS) entry which is preliminary data.</text>
</comment>
<dbReference type="PANTHER" id="PTHR43757">
    <property type="entry name" value="AMINOMETHYLTRANSFERASE"/>
    <property type="match status" value="1"/>
</dbReference>
<dbReference type="InterPro" id="IPR006222">
    <property type="entry name" value="GCVT_N"/>
</dbReference>
<dbReference type="Gene3D" id="3.30.70.1400">
    <property type="entry name" value="Aminomethyltransferase beta-barrel domains"/>
    <property type="match status" value="1"/>
</dbReference>
<reference evidence="7" key="1">
    <citation type="journal article" date="2023" name="Commun. Biol.">
        <title>Genome analysis of Parmales, the sister group of diatoms, reveals the evolutionary specialization of diatoms from phago-mixotrophs to photoautotrophs.</title>
        <authorList>
            <person name="Ban H."/>
            <person name="Sato S."/>
            <person name="Yoshikawa S."/>
            <person name="Yamada K."/>
            <person name="Nakamura Y."/>
            <person name="Ichinomiya M."/>
            <person name="Sato N."/>
            <person name="Blanc-Mathieu R."/>
            <person name="Endo H."/>
            <person name="Kuwata A."/>
            <person name="Ogata H."/>
        </authorList>
    </citation>
    <scope>NUCLEOTIDE SEQUENCE [LARGE SCALE GENOMIC DNA]</scope>
    <source>
        <strain evidence="7">NIES 3700</strain>
    </source>
</reference>
<accession>A0A9W7EHZ2</accession>
<dbReference type="InterPro" id="IPR032503">
    <property type="entry name" value="FAO_M"/>
</dbReference>
<dbReference type="SUPFAM" id="SSF101790">
    <property type="entry name" value="Aminomethyltransferase beta-barrel domain"/>
    <property type="match status" value="1"/>
</dbReference>
<evidence type="ECO:0000313" key="6">
    <source>
        <dbReference type="EMBL" id="GMH77503.1"/>
    </source>
</evidence>
<proteinExistence type="inferred from homology"/>
<evidence type="ECO:0000256" key="1">
    <source>
        <dbReference type="ARBA" id="ARBA00008609"/>
    </source>
</evidence>
<evidence type="ECO:0000259" key="5">
    <source>
        <dbReference type="Pfam" id="PF16350"/>
    </source>
</evidence>
<dbReference type="EMBL" id="BRXW01000819">
    <property type="protein sequence ID" value="GMH77503.1"/>
    <property type="molecule type" value="Genomic_DNA"/>
</dbReference>
<dbReference type="InterPro" id="IPR029043">
    <property type="entry name" value="GcvT/YgfZ_C"/>
</dbReference>
<dbReference type="AlphaFoldDB" id="A0A9W7EHZ2"/>
<dbReference type="Pfam" id="PF08669">
    <property type="entry name" value="GCV_T_C"/>
    <property type="match status" value="1"/>
</dbReference>
<dbReference type="Gene3D" id="3.30.1360.120">
    <property type="entry name" value="Probable tRNA modification gtpase trme, domain 1"/>
    <property type="match status" value="1"/>
</dbReference>
<dbReference type="Gene3D" id="3.30.9.10">
    <property type="entry name" value="D-Amino Acid Oxidase, subunit A, domain 2"/>
    <property type="match status" value="1"/>
</dbReference>
<gene>
    <name evidence="6" type="ORF">TrLO_g11784</name>
</gene>
<dbReference type="GO" id="GO:0005739">
    <property type="term" value="C:mitochondrion"/>
    <property type="evidence" value="ECO:0007669"/>
    <property type="project" value="TreeGrafter"/>
</dbReference>
<evidence type="ECO:0000313" key="7">
    <source>
        <dbReference type="Proteomes" id="UP001165122"/>
    </source>
</evidence>
<dbReference type="InterPro" id="IPR006076">
    <property type="entry name" value="FAD-dep_OxRdtase"/>
</dbReference>
<feature type="domain" description="GCVT N-terminal" evidence="3">
    <location>
        <begin position="471"/>
        <end position="789"/>
    </location>
</feature>
<dbReference type="InterPro" id="IPR013977">
    <property type="entry name" value="GcvT_C"/>
</dbReference>